<organism evidence="2 4">
    <name type="scientific">Cucumis melo var. makuwa</name>
    <name type="common">Oriental melon</name>
    <dbReference type="NCBI Taxonomy" id="1194695"/>
    <lineage>
        <taxon>Eukaryota</taxon>
        <taxon>Viridiplantae</taxon>
        <taxon>Streptophyta</taxon>
        <taxon>Embryophyta</taxon>
        <taxon>Tracheophyta</taxon>
        <taxon>Spermatophyta</taxon>
        <taxon>Magnoliopsida</taxon>
        <taxon>eudicotyledons</taxon>
        <taxon>Gunneridae</taxon>
        <taxon>Pentapetalae</taxon>
        <taxon>rosids</taxon>
        <taxon>fabids</taxon>
        <taxon>Cucurbitales</taxon>
        <taxon>Cucurbitaceae</taxon>
        <taxon>Benincaseae</taxon>
        <taxon>Cucumis</taxon>
    </lineage>
</organism>
<evidence type="ECO:0000313" key="3">
    <source>
        <dbReference type="Proteomes" id="UP000321393"/>
    </source>
</evidence>
<gene>
    <name evidence="2" type="ORF">E5676_scaffold2208G00200</name>
    <name evidence="1" type="ORF">E6C27_scaffold320G00270</name>
</gene>
<proteinExistence type="predicted"/>
<dbReference type="AlphaFoldDB" id="A0A5D3E100"/>
<evidence type="ECO:0000313" key="2">
    <source>
        <dbReference type="EMBL" id="TYK29763.1"/>
    </source>
</evidence>
<dbReference type="EMBL" id="SSTD01001329">
    <property type="protein sequence ID" value="TYK29763.1"/>
    <property type="molecule type" value="Genomic_DNA"/>
</dbReference>
<protein>
    <submittedName>
        <fullName evidence="2">Transposon Tf2-1 polyprotein isoform X1</fullName>
    </submittedName>
</protein>
<name>A0A5D3E100_CUCMM</name>
<reference evidence="3 4" key="1">
    <citation type="submission" date="2019-08" db="EMBL/GenBank/DDBJ databases">
        <title>Draft genome sequences of two oriental melons (Cucumis melo L. var makuwa).</title>
        <authorList>
            <person name="Kwon S.-Y."/>
        </authorList>
    </citation>
    <scope>NUCLEOTIDE SEQUENCE [LARGE SCALE GENOMIC DNA]</scope>
    <source>
        <strain evidence="4">cv. Chang Bougi</strain>
        <strain evidence="3">cv. SW 3</strain>
        <tissue evidence="2">Leaf</tissue>
    </source>
</reference>
<dbReference type="Proteomes" id="UP000321947">
    <property type="component" value="Unassembled WGS sequence"/>
</dbReference>
<comment type="caution">
    <text evidence="2">The sequence shown here is derived from an EMBL/GenBank/DDBJ whole genome shotgun (WGS) entry which is preliminary data.</text>
</comment>
<evidence type="ECO:0000313" key="4">
    <source>
        <dbReference type="Proteomes" id="UP000321947"/>
    </source>
</evidence>
<sequence>MIMIVTKEIAHVRFDDQKLPRIEETLLSLVRSVDKLMVQSKQGKNENDIRTLASLVLGVAARDQPYTLVAHDSGVVSVDGDHDRNKFKTVEMPIFNGVDLDSWLFQADRYFQIHKLTHSEQLTVAVIVLKQQHLIGIE</sequence>
<evidence type="ECO:0000313" key="1">
    <source>
        <dbReference type="EMBL" id="KAA0043596.1"/>
    </source>
</evidence>
<accession>A0A5D3E100</accession>
<dbReference type="Proteomes" id="UP000321393">
    <property type="component" value="Unassembled WGS sequence"/>
</dbReference>
<dbReference type="EMBL" id="SSTE01015080">
    <property type="protein sequence ID" value="KAA0043596.1"/>
    <property type="molecule type" value="Genomic_DNA"/>
</dbReference>